<proteinExistence type="inferred from homology"/>
<evidence type="ECO:0000256" key="7">
    <source>
        <dbReference type="ARBA" id="ARBA00022917"/>
    </source>
</evidence>
<keyword evidence="12" id="KW-1185">Reference proteome</keyword>
<feature type="binding site" evidence="9">
    <location>
        <position position="356"/>
    </location>
    <ligand>
        <name>Mg(2+)</name>
        <dbReference type="ChEBI" id="CHEBI:18420"/>
        <label>2</label>
    </ligand>
</feature>
<name>C7DGB9_MICA2</name>
<feature type="binding site" evidence="9">
    <location>
        <position position="213"/>
    </location>
    <ligand>
        <name>L-aspartate</name>
        <dbReference type="ChEBI" id="CHEBI:29991"/>
    </ligand>
</feature>
<evidence type="ECO:0000313" key="12">
    <source>
        <dbReference type="Proteomes" id="UP000332487"/>
    </source>
</evidence>
<comment type="subunit">
    <text evidence="9">Homodimer.</text>
</comment>
<evidence type="ECO:0000256" key="9">
    <source>
        <dbReference type="HAMAP-Rule" id="MF_02075"/>
    </source>
</evidence>
<dbReference type="Gene3D" id="2.40.50.140">
    <property type="entry name" value="Nucleic acid-binding proteins"/>
    <property type="match status" value="1"/>
</dbReference>
<keyword evidence="9" id="KW-0479">Metal-binding</keyword>
<dbReference type="Gene3D" id="3.30.930.10">
    <property type="entry name" value="Bira Bifunctional Protein, Domain 2"/>
    <property type="match status" value="1"/>
</dbReference>
<dbReference type="InterPro" id="IPR004364">
    <property type="entry name" value="Aa-tRNA-synt_II"/>
</dbReference>
<dbReference type="FunFam" id="3.30.930.10:FF:000038">
    <property type="entry name" value="Aspartate--tRNA ligase"/>
    <property type="match status" value="1"/>
</dbReference>
<dbReference type="GO" id="GO:0017101">
    <property type="term" value="C:aminoacyl-tRNA synthetase multienzyme complex"/>
    <property type="evidence" value="ECO:0007669"/>
    <property type="project" value="TreeGrafter"/>
</dbReference>
<evidence type="ECO:0000256" key="8">
    <source>
        <dbReference type="ARBA" id="ARBA00023146"/>
    </source>
</evidence>
<dbReference type="GO" id="GO:0006422">
    <property type="term" value="P:aspartyl-tRNA aminoacylation"/>
    <property type="evidence" value="ECO:0007669"/>
    <property type="project" value="UniProtKB-UniRule"/>
</dbReference>
<dbReference type="GO" id="GO:0005524">
    <property type="term" value="F:ATP binding"/>
    <property type="evidence" value="ECO:0007669"/>
    <property type="project" value="UniProtKB-UniRule"/>
</dbReference>
<dbReference type="InterPro" id="IPR045864">
    <property type="entry name" value="aa-tRNA-synth_II/BPL/LPL"/>
</dbReference>
<dbReference type="SUPFAM" id="SSF50249">
    <property type="entry name" value="Nucleic acid-binding proteins"/>
    <property type="match status" value="1"/>
</dbReference>
<dbReference type="CDD" id="cd04317">
    <property type="entry name" value="EcAspRS_like_N"/>
    <property type="match status" value="1"/>
</dbReference>
<dbReference type="InterPro" id="IPR002312">
    <property type="entry name" value="Asp/Asn-tRNA-synth_IIb"/>
</dbReference>
<dbReference type="InterPro" id="IPR004523">
    <property type="entry name" value="Asp-tRNA_synthase_2"/>
</dbReference>
<evidence type="ECO:0000256" key="1">
    <source>
        <dbReference type="ARBA" id="ARBA00004496"/>
    </source>
</evidence>
<reference evidence="11 12" key="2">
    <citation type="journal article" date="2010" name="Proc. Natl. Acad. Sci. U.S.A.">
        <title>Enigmatic, ultrasmall, uncultivated Archaea.</title>
        <authorList>
            <person name="Baker B.J."/>
            <person name="Comolli L.R."/>
            <person name="Dick G.J."/>
            <person name="Hauser L.J."/>
            <person name="Hyatt D."/>
            <person name="Dill B.D."/>
            <person name="Land M.L."/>
            <person name="Verberkmoes N.C."/>
            <person name="Hettich R.L."/>
            <person name="Banfield J.F."/>
        </authorList>
    </citation>
    <scope>NUCLEOTIDE SEQUENCE [LARGE SCALE GENOMIC DNA]</scope>
    <source>
        <strain evidence="11">ARMAN-2</strain>
    </source>
</reference>
<dbReference type="NCBIfam" id="TIGR00458">
    <property type="entry name" value="aspS_nondisc"/>
    <property type="match status" value="1"/>
</dbReference>
<evidence type="ECO:0000256" key="3">
    <source>
        <dbReference type="ARBA" id="ARBA00022490"/>
    </source>
</evidence>
<dbReference type="SUPFAM" id="SSF55681">
    <property type="entry name" value="Class II aaRS and biotin synthetases"/>
    <property type="match status" value="1"/>
</dbReference>
<feature type="region of interest" description="Aspartate" evidence="9">
    <location>
        <begin position="191"/>
        <end position="194"/>
    </location>
</feature>
<dbReference type="PANTHER" id="PTHR43450:SF1">
    <property type="entry name" value="ASPARTATE--TRNA LIGASE, CYTOPLASMIC"/>
    <property type="match status" value="1"/>
</dbReference>
<dbReference type="Pfam" id="PF00152">
    <property type="entry name" value="tRNA-synt_2"/>
    <property type="match status" value="1"/>
</dbReference>
<dbReference type="EC" id="6.1.1.12" evidence="9"/>
<gene>
    <name evidence="9" type="primary">aspS</name>
    <name evidence="11" type="ORF">UNLARM2_0123</name>
</gene>
<feature type="binding site" evidence="9">
    <location>
        <position position="360"/>
    </location>
    <ligand>
        <name>L-aspartate</name>
        <dbReference type="ChEBI" id="CHEBI:29991"/>
    </ligand>
</feature>
<comment type="subcellular location">
    <subcellularLocation>
        <location evidence="1 9">Cytoplasm</location>
    </subcellularLocation>
</comment>
<feature type="binding site" evidence="9">
    <location>
        <position position="353"/>
    </location>
    <ligand>
        <name>Mg(2+)</name>
        <dbReference type="ChEBI" id="CHEBI:18420"/>
        <label>2</label>
    </ligand>
</feature>
<evidence type="ECO:0000259" key="10">
    <source>
        <dbReference type="PROSITE" id="PS50862"/>
    </source>
</evidence>
<comment type="catalytic activity">
    <reaction evidence="9">
        <text>tRNA(Asp) + L-aspartate + ATP = L-aspartyl-tRNA(Asp) + AMP + diphosphate</text>
        <dbReference type="Rhea" id="RHEA:19649"/>
        <dbReference type="Rhea" id="RHEA-COMP:9660"/>
        <dbReference type="Rhea" id="RHEA-COMP:9678"/>
        <dbReference type="ChEBI" id="CHEBI:29991"/>
        <dbReference type="ChEBI" id="CHEBI:30616"/>
        <dbReference type="ChEBI" id="CHEBI:33019"/>
        <dbReference type="ChEBI" id="CHEBI:78442"/>
        <dbReference type="ChEBI" id="CHEBI:78516"/>
        <dbReference type="ChEBI" id="CHEBI:456215"/>
        <dbReference type="EC" id="6.1.1.12"/>
    </reaction>
</comment>
<dbReference type="InterPro" id="IPR006195">
    <property type="entry name" value="aa-tRNA-synth_II"/>
</dbReference>
<dbReference type="HAMAP" id="MF_02075">
    <property type="entry name" value="Asp_tRNA_synth_type2"/>
    <property type="match status" value="1"/>
</dbReference>
<keyword evidence="3 9" id="KW-0963">Cytoplasm</keyword>
<dbReference type="AlphaFoldDB" id="C7DGB9"/>
<evidence type="ECO:0000256" key="2">
    <source>
        <dbReference type="ARBA" id="ARBA00005312"/>
    </source>
</evidence>
<dbReference type="Pfam" id="PF01336">
    <property type="entry name" value="tRNA_anti-codon"/>
    <property type="match status" value="1"/>
</dbReference>
<dbReference type="NCBIfam" id="NF003483">
    <property type="entry name" value="PRK05159.1"/>
    <property type="match status" value="1"/>
</dbReference>
<organism evidence="11 12">
    <name type="scientific">Candidatus Micrarchaeum acidiphilum ARMAN-2</name>
    <dbReference type="NCBI Taxonomy" id="425595"/>
    <lineage>
        <taxon>Archaea</taxon>
        <taxon>Candidatus Micrarchaeota</taxon>
        <taxon>Candidatus Micrarchaeia</taxon>
        <taxon>Candidatus Micrarchaeales</taxon>
        <taxon>Candidatus Micrarchaeaceae</taxon>
        <taxon>Candidatus Micrarchaeum</taxon>
    </lineage>
</organism>
<evidence type="ECO:0000256" key="6">
    <source>
        <dbReference type="ARBA" id="ARBA00022840"/>
    </source>
</evidence>
<dbReference type="EMBL" id="GG697237">
    <property type="protein sequence ID" value="EET90447.1"/>
    <property type="molecule type" value="Genomic_DNA"/>
</dbReference>
<dbReference type="InterPro" id="IPR012340">
    <property type="entry name" value="NA-bd_OB-fold"/>
</dbReference>
<feature type="binding site" evidence="9">
    <location>
        <position position="169"/>
    </location>
    <ligand>
        <name>L-aspartate</name>
        <dbReference type="ChEBI" id="CHEBI:29991"/>
    </ligand>
</feature>
<dbReference type="InterPro" id="IPR047089">
    <property type="entry name" value="Asp-tRNA-ligase_1_N"/>
</dbReference>
<keyword evidence="7 9" id="KW-0648">Protein biosynthesis</keyword>
<comment type="similarity">
    <text evidence="2 9">Belongs to the class-II aminoacyl-tRNA synthetase family. Type 2 subfamily.</text>
</comment>
<feature type="binding site" evidence="9">
    <location>
        <position position="353"/>
    </location>
    <ligand>
        <name>Mg(2+)</name>
        <dbReference type="ChEBI" id="CHEBI:18420"/>
        <label>3</label>
    </ligand>
</feature>
<dbReference type="Proteomes" id="UP000332487">
    <property type="component" value="Unassembled WGS sequence"/>
</dbReference>
<comment type="caution">
    <text evidence="9">Lacks conserved residue(s) required for the propagation of feature annotation.</text>
</comment>
<comment type="cofactor">
    <cofactor evidence="9">
        <name>Mg(2+)</name>
        <dbReference type="ChEBI" id="CHEBI:18420"/>
    </cofactor>
    <text evidence="9">Binds 3 Mg(2+) cations per subunit. The strongest magnesium site (Mg1) is bound to the beta- and gamma-phosphates of ATP and four water molecules complete its coordination sphere.</text>
</comment>
<keyword evidence="9" id="KW-0460">Magnesium</keyword>
<dbReference type="GO" id="GO:0000287">
    <property type="term" value="F:magnesium ion binding"/>
    <property type="evidence" value="ECO:0007669"/>
    <property type="project" value="UniProtKB-UniRule"/>
</dbReference>
<dbReference type="PRINTS" id="PR01042">
    <property type="entry name" value="TRNASYNTHASP"/>
</dbReference>
<accession>C7DGB9</accession>
<dbReference type="GO" id="GO:0004815">
    <property type="term" value="F:aspartate-tRNA ligase activity"/>
    <property type="evidence" value="ECO:0007669"/>
    <property type="project" value="UniProtKB-UniRule"/>
</dbReference>
<dbReference type="GO" id="GO:0005829">
    <property type="term" value="C:cytosol"/>
    <property type="evidence" value="ECO:0007669"/>
    <property type="project" value="TreeGrafter"/>
</dbReference>
<sequence>MIRTHYIKDLSQSLDGKEVTLAGWVHEVRELGNLTFLLLRDSTGIIQVIGKRGVVGESIIKDLSLPKESVIKVRGKVKVNKEAKAGFELIPEEVENLNPLSTNIPFEVTGKVPVELDTRLNFRYIDMRRLNTSAIFSIESTVLRAFTEGMYARGFSQIRPPGIVAEATEGGAELFPVQYFEYKTYLAQSPQLYKQLAIIGGMDKVFMIVPAYRAEKSNDVYHLNESTQMDIEIGFADHNDAIALLSETVTDIIKAVKSKEKHALNQLNVDIEVPKIKTVTYEEAVDALKSEGKVQIEAGQDFTREAEVGIARLFGDAVIVRDYPTAIRAFYSMPNDENPNISNSYDFIYKGIEISSGAQRIHQPELLIEAIKKKGMDPKSFEFYINAFRCGAPPHAGWSIGLERIVMKITGSSNIRECSLFPRDRKRVSP</sequence>
<comment type="function">
    <text evidence="9">Catalyzes the attachment of L-aspartate to tRNA(Asp) in a two-step reaction: L-aspartate is first activated by ATP to form Asp-AMP and then transferred to the acceptor end of tRNA(Asp).</text>
</comment>
<dbReference type="GO" id="GO:0003723">
    <property type="term" value="F:RNA binding"/>
    <property type="evidence" value="ECO:0007669"/>
    <property type="project" value="TreeGrafter"/>
</dbReference>
<dbReference type="InterPro" id="IPR004365">
    <property type="entry name" value="NA-bd_OB_tRNA"/>
</dbReference>
<feature type="binding site" evidence="9">
    <location>
        <begin position="213"/>
        <end position="215"/>
    </location>
    <ligand>
        <name>ATP</name>
        <dbReference type="ChEBI" id="CHEBI:30616"/>
    </ligand>
</feature>
<dbReference type="PANTHER" id="PTHR43450">
    <property type="entry name" value="ASPARTYL-TRNA SYNTHETASE"/>
    <property type="match status" value="1"/>
</dbReference>
<keyword evidence="4 9" id="KW-0436">Ligase</keyword>
<feature type="binding site" evidence="9">
    <location>
        <position position="353"/>
    </location>
    <ligand>
        <name>ATP</name>
        <dbReference type="ChEBI" id="CHEBI:30616"/>
    </ligand>
</feature>
<evidence type="ECO:0000313" key="11">
    <source>
        <dbReference type="EMBL" id="EET90447.1"/>
    </source>
</evidence>
<feature type="binding site" evidence="9">
    <location>
        <position position="356"/>
    </location>
    <ligand>
        <name>L-aspartate</name>
        <dbReference type="ChEBI" id="CHEBI:29991"/>
    </ligand>
</feature>
<reference evidence="11 12" key="1">
    <citation type="journal article" date="2009" name="Genome Biol.">
        <title>Community-wide analysis of microbial genome sequence signatures.</title>
        <authorList>
            <person name="Dick G.J."/>
            <person name="Andersson A.F."/>
            <person name="Baker B.J."/>
            <person name="Simmons S.L."/>
            <person name="Thomas B.C."/>
            <person name="Yelton A.P."/>
            <person name="Banfield J.F."/>
        </authorList>
    </citation>
    <scope>NUCLEOTIDE SEQUENCE [LARGE SCALE GENOMIC DNA]</scope>
    <source>
        <strain evidence="11">ARMAN-2</strain>
    </source>
</reference>
<feature type="domain" description="Aminoacyl-transfer RNA synthetases class-II family profile" evidence="10">
    <location>
        <begin position="136"/>
        <end position="430"/>
    </location>
</feature>
<feature type="site" description="Important for tRNA discrimination" evidence="9">
    <location>
        <position position="84"/>
    </location>
</feature>
<keyword evidence="6 9" id="KW-0067">ATP-binding</keyword>
<feature type="binding site" evidence="9">
    <location>
        <begin position="401"/>
        <end position="404"/>
    </location>
    <ligand>
        <name>ATP</name>
        <dbReference type="ChEBI" id="CHEBI:30616"/>
    </ligand>
</feature>
<dbReference type="PROSITE" id="PS50862">
    <property type="entry name" value="AA_TRNA_LIGASE_II"/>
    <property type="match status" value="1"/>
</dbReference>
<keyword evidence="8 9" id="KW-0030">Aminoacyl-tRNA synthetase</keyword>
<evidence type="ECO:0000256" key="5">
    <source>
        <dbReference type="ARBA" id="ARBA00022741"/>
    </source>
</evidence>
<protein>
    <recommendedName>
        <fullName evidence="9">Aspartate--tRNA(Asp) ligase</fullName>
        <ecNumber evidence="9">6.1.1.12</ecNumber>
    </recommendedName>
    <alternativeName>
        <fullName evidence="9">Aspartyl-tRNA synthetase</fullName>
        <shortName evidence="9">AspRS</shortName>
    </alternativeName>
    <alternativeName>
        <fullName evidence="9">Discriminating aspartyl-tRNA synthetase</fullName>
        <shortName evidence="9">D-AspRS</shortName>
    </alternativeName>
</protein>
<keyword evidence="5 9" id="KW-0547">Nucleotide-binding</keyword>
<evidence type="ECO:0000256" key="4">
    <source>
        <dbReference type="ARBA" id="ARBA00022598"/>
    </source>
</evidence>